<gene>
    <name evidence="7" type="ORF">CARN7_0214</name>
</gene>
<keyword evidence="3 6" id="KW-0812">Transmembrane</keyword>
<evidence type="ECO:0000256" key="6">
    <source>
        <dbReference type="SAM" id="Phobius"/>
    </source>
</evidence>
<dbReference type="Pfam" id="PF07963">
    <property type="entry name" value="N_methyl"/>
    <property type="match status" value="1"/>
</dbReference>
<evidence type="ECO:0000256" key="5">
    <source>
        <dbReference type="ARBA" id="ARBA00023136"/>
    </source>
</evidence>
<proteinExistence type="predicted"/>
<dbReference type="GO" id="GO:0016020">
    <property type="term" value="C:membrane"/>
    <property type="evidence" value="ECO:0007669"/>
    <property type="project" value="UniProtKB-SubCell"/>
</dbReference>
<evidence type="ECO:0000313" key="7">
    <source>
        <dbReference type="EMBL" id="CBI09485.1"/>
    </source>
</evidence>
<dbReference type="NCBIfam" id="TIGR02532">
    <property type="entry name" value="IV_pilin_GFxxxE"/>
    <property type="match status" value="1"/>
</dbReference>
<evidence type="ECO:0000256" key="2">
    <source>
        <dbReference type="ARBA" id="ARBA00022481"/>
    </source>
</evidence>
<dbReference type="InterPro" id="IPR045584">
    <property type="entry name" value="Pilin-like"/>
</dbReference>
<dbReference type="PANTHER" id="PTHR30093">
    <property type="entry name" value="GENERAL SECRETION PATHWAY PROTEIN G"/>
    <property type="match status" value="1"/>
</dbReference>
<organism evidence="7">
    <name type="scientific">mine drainage metagenome</name>
    <dbReference type="NCBI Taxonomy" id="410659"/>
    <lineage>
        <taxon>unclassified sequences</taxon>
        <taxon>metagenomes</taxon>
        <taxon>ecological metagenomes</taxon>
    </lineage>
</organism>
<dbReference type="AlphaFoldDB" id="E6QQG4"/>
<dbReference type="SUPFAM" id="SSF54523">
    <property type="entry name" value="Pili subunits"/>
    <property type="match status" value="1"/>
</dbReference>
<protein>
    <submittedName>
        <fullName evidence="7">Putative Type II secretory pathway, pseudopilin PulG</fullName>
    </submittedName>
</protein>
<sequence>MYRKQTGFTLIELVVVITIIGILAAIALPRFAALQGDARLAKMNGAMGAVKSAAAMAHATLIARGFSSNTTSATTGIIIEGIAVNYVFGYPDAITIVPLAGITVPDYVISGLTTSNAIAGADVNHIGGATDCTIGYIAPTANDTPPAYIVNANLINCS</sequence>
<dbReference type="InterPro" id="IPR012902">
    <property type="entry name" value="N_methyl_site"/>
</dbReference>
<reference evidence="7" key="1">
    <citation type="submission" date="2009-10" db="EMBL/GenBank/DDBJ databases">
        <title>Diversity of trophic interactions inside an arsenic-rich microbial ecosystem.</title>
        <authorList>
            <person name="Bertin P.N."/>
            <person name="Heinrich-Salmeron A."/>
            <person name="Pelletier E."/>
            <person name="Goulhen-Chollet F."/>
            <person name="Arsene-Ploetze F."/>
            <person name="Gallien S."/>
            <person name="Calteau A."/>
            <person name="Vallenet D."/>
            <person name="Casiot C."/>
            <person name="Chane-Woon-Ming B."/>
            <person name="Giloteaux L."/>
            <person name="Barakat M."/>
            <person name="Bonnefoy V."/>
            <person name="Bruneel O."/>
            <person name="Chandler M."/>
            <person name="Cleiss J."/>
            <person name="Duran R."/>
            <person name="Elbaz-Poulichet F."/>
            <person name="Fonknechten N."/>
            <person name="Lauga B."/>
            <person name="Mornico D."/>
            <person name="Ortet P."/>
            <person name="Schaeffer C."/>
            <person name="Siguier P."/>
            <person name="Alexander Thil Smith A."/>
            <person name="Van Dorsselaer A."/>
            <person name="Weissenbach J."/>
            <person name="Medigue C."/>
            <person name="Le Paslier D."/>
        </authorList>
    </citation>
    <scope>NUCLEOTIDE SEQUENCE</scope>
</reference>
<dbReference type="Gene3D" id="3.30.700.10">
    <property type="entry name" value="Glycoprotein, Type 4 Pilin"/>
    <property type="match status" value="1"/>
</dbReference>
<evidence type="ECO:0000256" key="1">
    <source>
        <dbReference type="ARBA" id="ARBA00004167"/>
    </source>
</evidence>
<evidence type="ECO:0000256" key="4">
    <source>
        <dbReference type="ARBA" id="ARBA00022989"/>
    </source>
</evidence>
<keyword evidence="5 6" id="KW-0472">Membrane</keyword>
<feature type="transmembrane region" description="Helical" evidence="6">
    <location>
        <begin position="7"/>
        <end position="28"/>
    </location>
</feature>
<keyword evidence="2" id="KW-0488">Methylation</keyword>
<keyword evidence="4 6" id="KW-1133">Transmembrane helix</keyword>
<name>E6QQG4_9ZZZZ</name>
<dbReference type="PANTHER" id="PTHR30093:SF44">
    <property type="entry name" value="TYPE II SECRETION SYSTEM CORE PROTEIN G"/>
    <property type="match status" value="1"/>
</dbReference>
<evidence type="ECO:0000256" key="3">
    <source>
        <dbReference type="ARBA" id="ARBA00022692"/>
    </source>
</evidence>
<comment type="subcellular location">
    <subcellularLocation>
        <location evidence="1">Membrane</location>
        <topology evidence="1">Single-pass membrane protein</topology>
    </subcellularLocation>
</comment>
<accession>E6QQG4</accession>
<dbReference type="EMBL" id="CABR01000033">
    <property type="protein sequence ID" value="CBI09485.1"/>
    <property type="molecule type" value="Genomic_DNA"/>
</dbReference>
<comment type="caution">
    <text evidence="7">The sequence shown here is derived from an EMBL/GenBank/DDBJ whole genome shotgun (WGS) entry which is preliminary data.</text>
</comment>
<dbReference type="PROSITE" id="PS00409">
    <property type="entry name" value="PROKAR_NTER_METHYL"/>
    <property type="match status" value="1"/>
</dbReference>